<keyword evidence="6" id="KW-1015">Disulfide bond</keyword>
<gene>
    <name evidence="13" type="primary">LOC106820788</name>
</gene>
<sequence length="400" mass="44398">MRGSSIPFAVVLLVLIAGSCRAQEEPAAAAPPPPEVVDEQVTERDCSAWELAECVPKNGICGRGKQISTREGADCAFTERLQKCMVPCEGENAHLGKPPKCKYEKSEWSECSALTNEMERILTLKKGDPTLCDEVAGAKAACDAVAGGIAKDTREAGECDADDTDCRSGDDERFVDYSKRGRDGHKKRKNKKARKQEKEGVTSECRYSSGEWSECDLPTNMRTKTLTLKRGDNCEPTKTIEKKCKRDKAARKHDKPEKACKHAYDKGEWSACDPATGVKTRVDTVSDEYEYRCPALKEKSKVCDKDKGQRCEYTGGEWSECTVDQTRTLVMTKSAGPETCAPTKMKIKNCLDKQGLERCLFDQWGEWSECVEGRQTRSRNIVAGGDRCGHKTSKQRPCNM</sequence>
<dbReference type="RefSeq" id="XP_014680846.1">
    <property type="nucleotide sequence ID" value="XM_014825360.1"/>
</dbReference>
<evidence type="ECO:0000313" key="12">
    <source>
        <dbReference type="Proteomes" id="UP000695022"/>
    </source>
</evidence>
<dbReference type="InterPro" id="IPR037122">
    <property type="entry name" value="PTN/MK_N_dom_sf"/>
</dbReference>
<feature type="compositionally biased region" description="Basic residues" evidence="8">
    <location>
        <begin position="182"/>
        <end position="195"/>
    </location>
</feature>
<dbReference type="SUPFAM" id="SSF82895">
    <property type="entry name" value="TSP-1 type 1 repeat"/>
    <property type="match status" value="1"/>
</dbReference>
<keyword evidence="12" id="KW-1185">Reference proteome</keyword>
<feature type="domain" description="Pleiotrophin/Midkine N-terminal" evidence="11">
    <location>
        <begin position="38"/>
        <end position="89"/>
    </location>
</feature>
<protein>
    <submittedName>
        <fullName evidence="13">Uncharacterized protein LOC106820788</fullName>
    </submittedName>
</protein>
<evidence type="ECO:0000259" key="11">
    <source>
        <dbReference type="Pfam" id="PF05196"/>
    </source>
</evidence>
<dbReference type="GeneID" id="106820788"/>
<evidence type="ECO:0000259" key="10">
    <source>
        <dbReference type="Pfam" id="PF01091"/>
    </source>
</evidence>
<dbReference type="InterPro" id="IPR036383">
    <property type="entry name" value="TSP1_rpt_sf"/>
</dbReference>
<feature type="domain" description="Pleiotrophin/Midkine C-terminal" evidence="10">
    <location>
        <begin position="203"/>
        <end position="258"/>
    </location>
</feature>
<feature type="chain" id="PRO_5045552428" evidence="9">
    <location>
        <begin position="23"/>
        <end position="400"/>
    </location>
</feature>
<reference evidence="13" key="1">
    <citation type="submission" date="2025-08" db="UniProtKB">
        <authorList>
            <consortium name="RefSeq"/>
        </authorList>
    </citation>
    <scope>IDENTIFICATION</scope>
</reference>
<evidence type="ECO:0000256" key="7">
    <source>
        <dbReference type="ARBA" id="ARBA00023246"/>
    </source>
</evidence>
<dbReference type="InterPro" id="IPR020089">
    <property type="entry name" value="PTN/MK_N_dom"/>
</dbReference>
<evidence type="ECO:0000256" key="2">
    <source>
        <dbReference type="ARBA" id="ARBA00005403"/>
    </source>
</evidence>
<evidence type="ECO:0000256" key="8">
    <source>
        <dbReference type="SAM" id="MobiDB-lite"/>
    </source>
</evidence>
<feature type="region of interest" description="Disordered" evidence="8">
    <location>
        <begin position="177"/>
        <end position="197"/>
    </location>
</feature>
<evidence type="ECO:0000256" key="9">
    <source>
        <dbReference type="SAM" id="SignalP"/>
    </source>
</evidence>
<dbReference type="PANTHER" id="PTHR21050">
    <property type="entry name" value="MIDKINE AND PLEIOTROPHIN 1, ISOFORM A-RELATED"/>
    <property type="match status" value="1"/>
</dbReference>
<dbReference type="InterPro" id="IPR020090">
    <property type="entry name" value="PTN/MK_C_dom"/>
</dbReference>
<evidence type="ECO:0000256" key="1">
    <source>
        <dbReference type="ARBA" id="ARBA00004613"/>
    </source>
</evidence>
<evidence type="ECO:0000256" key="5">
    <source>
        <dbReference type="ARBA" id="ARBA00022729"/>
    </source>
</evidence>
<keyword evidence="5 9" id="KW-0732">Signal</keyword>
<dbReference type="InterPro" id="IPR000884">
    <property type="entry name" value="TSP1_rpt"/>
</dbReference>
<keyword evidence="7" id="KW-0497">Mitogen</keyword>
<evidence type="ECO:0000256" key="3">
    <source>
        <dbReference type="ARBA" id="ARBA00022525"/>
    </source>
</evidence>
<dbReference type="Pfam" id="PF01091">
    <property type="entry name" value="PTN_MK_C"/>
    <property type="match status" value="2"/>
</dbReference>
<evidence type="ECO:0000256" key="6">
    <source>
        <dbReference type="ARBA" id="ARBA00023157"/>
    </source>
</evidence>
<keyword evidence="3" id="KW-0964">Secreted</keyword>
<feature type="domain" description="Pleiotrophin/Midkine C-terminal" evidence="10">
    <location>
        <begin position="100"/>
        <end position="146"/>
    </location>
</feature>
<evidence type="ECO:0000313" key="13">
    <source>
        <dbReference type="RefSeq" id="XP_014680846.1"/>
    </source>
</evidence>
<dbReference type="SUPFAM" id="SSF57288">
    <property type="entry name" value="Midkine"/>
    <property type="match status" value="1"/>
</dbReference>
<dbReference type="InterPro" id="IPR038130">
    <property type="entry name" value="PTN/MK_C_dom_sf"/>
</dbReference>
<comment type="subcellular location">
    <subcellularLocation>
        <location evidence="1">Secreted</location>
    </subcellularLocation>
</comment>
<dbReference type="Gene3D" id="2.30.90.10">
    <property type="entry name" value="Heparin-binding Growth Factor, Midkine, Chain A- C-terminal Domain"/>
    <property type="match status" value="4"/>
</dbReference>
<dbReference type="SMART" id="SM00193">
    <property type="entry name" value="PTN"/>
    <property type="match status" value="1"/>
</dbReference>
<keyword evidence="4" id="KW-0358">Heparin-binding</keyword>
<dbReference type="PROSITE" id="PS51257">
    <property type="entry name" value="PROKAR_LIPOPROTEIN"/>
    <property type="match status" value="1"/>
</dbReference>
<dbReference type="Gene3D" id="2.20.60.10">
    <property type="entry name" value="Pleiotrophin/Midkine, N-terminal domain"/>
    <property type="match status" value="1"/>
</dbReference>
<dbReference type="Proteomes" id="UP000695022">
    <property type="component" value="Unplaced"/>
</dbReference>
<dbReference type="PANTHER" id="PTHR21050:SF1">
    <property type="entry name" value="MIDKINE AND PLEIOTROPHIN 1, ISOFORM A-RELATED"/>
    <property type="match status" value="1"/>
</dbReference>
<dbReference type="InterPro" id="IPR000762">
    <property type="entry name" value="Midkine_heparin-bd_GF"/>
</dbReference>
<dbReference type="PROSITE" id="PS50092">
    <property type="entry name" value="TSP1"/>
    <property type="match status" value="1"/>
</dbReference>
<comment type="similarity">
    <text evidence="2">Belongs to the pleiotrophin family.</text>
</comment>
<feature type="signal peptide" evidence="9">
    <location>
        <begin position="1"/>
        <end position="22"/>
    </location>
</feature>
<name>A0ABM1F8S5_PRICU</name>
<dbReference type="Pfam" id="PF05196">
    <property type="entry name" value="PTN_MK_N"/>
    <property type="match status" value="1"/>
</dbReference>
<proteinExistence type="inferred from homology"/>
<accession>A0ABM1F8S5</accession>
<dbReference type="InterPro" id="IPR020091">
    <property type="entry name" value="PTN/MK_diS_sf"/>
</dbReference>
<evidence type="ECO:0000256" key="4">
    <source>
        <dbReference type="ARBA" id="ARBA00022674"/>
    </source>
</evidence>
<organism evidence="12 13">
    <name type="scientific">Priapulus caudatus</name>
    <name type="common">Priapulid worm</name>
    <dbReference type="NCBI Taxonomy" id="37621"/>
    <lineage>
        <taxon>Eukaryota</taxon>
        <taxon>Metazoa</taxon>
        <taxon>Ecdysozoa</taxon>
        <taxon>Scalidophora</taxon>
        <taxon>Priapulida</taxon>
        <taxon>Priapulimorpha</taxon>
        <taxon>Priapulimorphida</taxon>
        <taxon>Priapulidae</taxon>
        <taxon>Priapulus</taxon>
    </lineage>
</organism>